<evidence type="ECO:0000313" key="12">
    <source>
        <dbReference type="Proteomes" id="UP000178104"/>
    </source>
</evidence>
<dbReference type="Pfam" id="PF01411">
    <property type="entry name" value="tRNA-synt_2c"/>
    <property type="match status" value="1"/>
</dbReference>
<name>A0A1F6XLL9_9BACT</name>
<dbReference type="GO" id="GO:0005829">
    <property type="term" value="C:cytosol"/>
    <property type="evidence" value="ECO:0007669"/>
    <property type="project" value="TreeGrafter"/>
</dbReference>
<dbReference type="InterPro" id="IPR012947">
    <property type="entry name" value="tRNA_SAD"/>
</dbReference>
<evidence type="ECO:0000256" key="6">
    <source>
        <dbReference type="ARBA" id="ARBA00022840"/>
    </source>
</evidence>
<dbReference type="EMBL" id="MFVE01000008">
    <property type="protein sequence ID" value="OGI95080.1"/>
    <property type="molecule type" value="Genomic_DNA"/>
</dbReference>
<protein>
    <recommendedName>
        <fullName evidence="2">alanine--tRNA ligase</fullName>
        <ecNumber evidence="2">6.1.1.7</ecNumber>
    </recommendedName>
</protein>
<dbReference type="GO" id="GO:0002161">
    <property type="term" value="F:aminoacyl-tRNA deacylase activity"/>
    <property type="evidence" value="ECO:0007669"/>
    <property type="project" value="TreeGrafter"/>
</dbReference>
<dbReference type="AlphaFoldDB" id="A0A1F6XLL9"/>
<dbReference type="PANTHER" id="PTHR11777">
    <property type="entry name" value="ALANYL-TRNA SYNTHETASE"/>
    <property type="match status" value="1"/>
</dbReference>
<comment type="caution">
    <text evidence="11">The sequence shown here is derived from an EMBL/GenBank/DDBJ whole genome shotgun (WGS) entry which is preliminary data.</text>
</comment>
<dbReference type="GO" id="GO:0000049">
    <property type="term" value="F:tRNA binding"/>
    <property type="evidence" value="ECO:0007669"/>
    <property type="project" value="UniProtKB-KW"/>
</dbReference>
<dbReference type="SUPFAM" id="SSF55681">
    <property type="entry name" value="Class II aaRS and biotin synthetases"/>
    <property type="match status" value="1"/>
</dbReference>
<dbReference type="InterPro" id="IPR050058">
    <property type="entry name" value="Ala-tRNA_ligase"/>
</dbReference>
<dbReference type="PANTHER" id="PTHR11777:SF9">
    <property type="entry name" value="ALANINE--TRNA LIGASE, CYTOPLASMIC"/>
    <property type="match status" value="1"/>
</dbReference>
<dbReference type="Gene3D" id="3.30.930.10">
    <property type="entry name" value="Bira Bifunctional Protein, Domain 2"/>
    <property type="match status" value="1"/>
</dbReference>
<evidence type="ECO:0000256" key="9">
    <source>
        <dbReference type="ARBA" id="ARBA00023146"/>
    </source>
</evidence>
<evidence type="ECO:0000256" key="8">
    <source>
        <dbReference type="ARBA" id="ARBA00022917"/>
    </source>
</evidence>
<evidence type="ECO:0000256" key="5">
    <source>
        <dbReference type="ARBA" id="ARBA00022741"/>
    </source>
</evidence>
<dbReference type="Gene3D" id="3.30.980.10">
    <property type="entry name" value="Threonyl-trna Synthetase, Chain A, domain 2"/>
    <property type="match status" value="1"/>
</dbReference>
<evidence type="ECO:0000256" key="2">
    <source>
        <dbReference type="ARBA" id="ARBA00013168"/>
    </source>
</evidence>
<evidence type="ECO:0000256" key="4">
    <source>
        <dbReference type="ARBA" id="ARBA00022598"/>
    </source>
</evidence>
<dbReference type="EC" id="6.1.1.7" evidence="2"/>
<keyword evidence="7" id="KW-0694">RNA-binding</keyword>
<keyword evidence="6" id="KW-0067">ATP-binding</keyword>
<keyword evidence="8" id="KW-0648">Protein biosynthesis</keyword>
<feature type="domain" description="Alanyl-transfer RNA synthetases family profile" evidence="10">
    <location>
        <begin position="1"/>
        <end position="599"/>
    </location>
</feature>
<dbReference type="Pfam" id="PF07973">
    <property type="entry name" value="tRNA_SAD"/>
    <property type="match status" value="1"/>
</dbReference>
<dbReference type="Gene3D" id="3.30.54.20">
    <property type="match status" value="1"/>
</dbReference>
<dbReference type="GO" id="GO:0004813">
    <property type="term" value="F:alanine-tRNA ligase activity"/>
    <property type="evidence" value="ECO:0007669"/>
    <property type="project" value="UniProtKB-EC"/>
</dbReference>
<sequence>MDSNEIRSRFLKFFEQKSFGGHKIIPSSSLIPGDPTVLFTTAGMQQFKPYYINPEAADKDFGGRNIVTIQKCVRTGDIDEVGDATHLTFFEMLGNFSFGGYGKREAITYAYEFITKELGLEISYVTFYEGKGVVDRDEESKDIWALLGIRDIRAEGADVFWGPTGDSGPCGPTTEIYCKNANGDDVEIWNIVFNEYFCDGSREKLDAGEASLKKLPILGIDTGMGFERLLATVQKKKNVFETDLFFPIMEFIKKNSPNYEERSARIISDHFRAAVFIIIDNITPSNTGRGYVLRRLLRRVFTKASTMELPSNFWLELITIITGIYEKTYSEIKEKSDFIVSVVKEEEKLFEKPLEGAQVYRLDLEAAKLGVIKKMGDVSILKDKNTASGLYIYKLFETFGNPIDLMTDIAKKLAFKVDEDEINKALKEHQEKSRTASVGMFKGGLANHNEKTIKLHTAHHLLLAALKAVVGPSVKQRGSNITEERLRIDFLCDHKLTDEEKKKVEDWVNEKIKAGLDVTKRELPRHLAESIGAEMEFGAKYPDTVSVYFIGPTDSKYNALSKEFCGGPHVTNTNQLGKFKIQKEEAVAQGIRRIKGVLI</sequence>
<comment type="similarity">
    <text evidence="1">Belongs to the class-II aminoacyl-tRNA synthetase family.</text>
</comment>
<dbReference type="SUPFAM" id="SSF101353">
    <property type="entry name" value="Putative anticodon-binding domain of alanyl-tRNA synthetase (AlaRS)"/>
    <property type="match status" value="1"/>
</dbReference>
<evidence type="ECO:0000313" key="11">
    <source>
        <dbReference type="EMBL" id="OGI95080.1"/>
    </source>
</evidence>
<proteinExistence type="inferred from homology"/>
<dbReference type="NCBIfam" id="NF002436">
    <property type="entry name" value="PRK01584.1"/>
    <property type="match status" value="1"/>
</dbReference>
<dbReference type="CDD" id="cd00673">
    <property type="entry name" value="AlaRS_core"/>
    <property type="match status" value="1"/>
</dbReference>
<dbReference type="GO" id="GO:0006419">
    <property type="term" value="P:alanyl-tRNA aminoacylation"/>
    <property type="evidence" value="ECO:0007669"/>
    <property type="project" value="InterPro"/>
</dbReference>
<evidence type="ECO:0000256" key="1">
    <source>
        <dbReference type="ARBA" id="ARBA00008226"/>
    </source>
</evidence>
<dbReference type="STRING" id="1801780.A2917_01600"/>
<dbReference type="InterPro" id="IPR018165">
    <property type="entry name" value="Ala-tRNA-synth_IIc_core"/>
</dbReference>
<dbReference type="SMART" id="SM00863">
    <property type="entry name" value="tRNA_SAD"/>
    <property type="match status" value="1"/>
</dbReference>
<keyword evidence="5" id="KW-0547">Nucleotide-binding</keyword>
<dbReference type="PRINTS" id="PR00980">
    <property type="entry name" value="TRNASYNTHALA"/>
</dbReference>
<dbReference type="InterPro" id="IPR045864">
    <property type="entry name" value="aa-tRNA-synth_II/BPL/LPL"/>
</dbReference>
<dbReference type="GO" id="GO:0005524">
    <property type="term" value="F:ATP binding"/>
    <property type="evidence" value="ECO:0007669"/>
    <property type="project" value="UniProtKB-KW"/>
</dbReference>
<gene>
    <name evidence="11" type="ORF">A2917_01600</name>
</gene>
<dbReference type="SUPFAM" id="SSF55186">
    <property type="entry name" value="ThrRS/AlaRS common domain"/>
    <property type="match status" value="1"/>
</dbReference>
<keyword evidence="9" id="KW-0030">Aminoacyl-tRNA synthetase</keyword>
<evidence type="ECO:0000256" key="7">
    <source>
        <dbReference type="ARBA" id="ARBA00022884"/>
    </source>
</evidence>
<accession>A0A1F6XLL9</accession>
<evidence type="ECO:0000259" key="10">
    <source>
        <dbReference type="PROSITE" id="PS50860"/>
    </source>
</evidence>
<dbReference type="FunFam" id="3.30.980.10:FF:000004">
    <property type="entry name" value="Alanine--tRNA ligase, cytoplasmic"/>
    <property type="match status" value="1"/>
</dbReference>
<evidence type="ECO:0000256" key="3">
    <source>
        <dbReference type="ARBA" id="ARBA00022555"/>
    </source>
</evidence>
<dbReference type="InterPro" id="IPR018164">
    <property type="entry name" value="Ala-tRNA-synth_IIc_N"/>
</dbReference>
<organism evidence="11 12">
    <name type="scientific">Candidatus Nomurabacteria bacterium RIFCSPLOWO2_01_FULL_42_17</name>
    <dbReference type="NCBI Taxonomy" id="1801780"/>
    <lineage>
        <taxon>Bacteria</taxon>
        <taxon>Candidatus Nomuraibacteriota</taxon>
    </lineage>
</organism>
<dbReference type="InterPro" id="IPR018162">
    <property type="entry name" value="Ala-tRNA-ligase_IIc_anticod-bd"/>
</dbReference>
<keyword evidence="4" id="KW-0436">Ligase</keyword>
<dbReference type="Proteomes" id="UP000178104">
    <property type="component" value="Unassembled WGS sequence"/>
</dbReference>
<keyword evidence="3" id="KW-0820">tRNA-binding</keyword>
<dbReference type="PROSITE" id="PS50860">
    <property type="entry name" value="AA_TRNA_LIGASE_II_ALA"/>
    <property type="match status" value="1"/>
</dbReference>
<dbReference type="InterPro" id="IPR002318">
    <property type="entry name" value="Ala-tRNA-lgiase_IIc"/>
</dbReference>
<reference evidence="11 12" key="1">
    <citation type="journal article" date="2016" name="Nat. Commun.">
        <title>Thousands of microbial genomes shed light on interconnected biogeochemical processes in an aquifer system.</title>
        <authorList>
            <person name="Anantharaman K."/>
            <person name="Brown C.T."/>
            <person name="Hug L.A."/>
            <person name="Sharon I."/>
            <person name="Castelle C.J."/>
            <person name="Probst A.J."/>
            <person name="Thomas B.C."/>
            <person name="Singh A."/>
            <person name="Wilkins M.J."/>
            <person name="Karaoz U."/>
            <person name="Brodie E.L."/>
            <person name="Williams K.H."/>
            <person name="Hubbard S.S."/>
            <person name="Banfield J.F."/>
        </authorList>
    </citation>
    <scope>NUCLEOTIDE SEQUENCE [LARGE SCALE GENOMIC DNA]</scope>
</reference>
<dbReference type="InterPro" id="IPR018163">
    <property type="entry name" value="Thr/Ala-tRNA-synth_IIc_edit"/>
</dbReference>